<reference evidence="3" key="1">
    <citation type="journal article" date="2013" name="Genome Announc.">
        <title>Draft genome sequence of the grapevine dieback fungus Eutypa lata UCR-EL1.</title>
        <authorList>
            <person name="Blanco-Ulate B."/>
            <person name="Rolshausen P.E."/>
            <person name="Cantu D."/>
        </authorList>
    </citation>
    <scope>NUCLEOTIDE SEQUENCE [LARGE SCALE GENOMIC DNA]</scope>
    <source>
        <strain evidence="3">UCR-EL1</strain>
    </source>
</reference>
<keyword evidence="1" id="KW-0812">Transmembrane</keyword>
<feature type="transmembrane region" description="Helical" evidence="1">
    <location>
        <begin position="12"/>
        <end position="31"/>
    </location>
</feature>
<keyword evidence="3" id="KW-1185">Reference proteome</keyword>
<keyword evidence="1" id="KW-1133">Transmembrane helix</keyword>
<dbReference type="EMBL" id="KB706751">
    <property type="protein sequence ID" value="EMR65927.1"/>
    <property type="molecule type" value="Genomic_DNA"/>
</dbReference>
<gene>
    <name evidence="2" type="ORF">UCREL1_7093</name>
</gene>
<evidence type="ECO:0000256" key="1">
    <source>
        <dbReference type="SAM" id="Phobius"/>
    </source>
</evidence>
<accession>M7SNY0</accession>
<dbReference type="KEGG" id="ela:UCREL1_7093"/>
<name>M7SNY0_EUTLA</name>
<dbReference type="HOGENOM" id="CLU_2654498_0_0_1"/>
<protein>
    <submittedName>
        <fullName evidence="2">Putative amino acid protein</fullName>
    </submittedName>
</protein>
<proteinExistence type="predicted"/>
<evidence type="ECO:0000313" key="2">
    <source>
        <dbReference type="EMBL" id="EMR65927.1"/>
    </source>
</evidence>
<sequence>MDAEPSAENFFANYVSVILIVILWLGARIFYRGRWYVDLDTVDLDDGRRFYKDDIEKAPVKGFFGHVKKGVGYVFN</sequence>
<dbReference type="AlphaFoldDB" id="M7SNY0"/>
<evidence type="ECO:0000313" key="3">
    <source>
        <dbReference type="Proteomes" id="UP000012174"/>
    </source>
</evidence>
<dbReference type="OrthoDB" id="3900342at2759"/>
<dbReference type="Proteomes" id="UP000012174">
    <property type="component" value="Unassembled WGS sequence"/>
</dbReference>
<organism evidence="2 3">
    <name type="scientific">Eutypa lata (strain UCR-EL1)</name>
    <name type="common">Grapevine dieback disease fungus</name>
    <name type="synonym">Eutypa armeniacae</name>
    <dbReference type="NCBI Taxonomy" id="1287681"/>
    <lineage>
        <taxon>Eukaryota</taxon>
        <taxon>Fungi</taxon>
        <taxon>Dikarya</taxon>
        <taxon>Ascomycota</taxon>
        <taxon>Pezizomycotina</taxon>
        <taxon>Sordariomycetes</taxon>
        <taxon>Xylariomycetidae</taxon>
        <taxon>Xylariales</taxon>
        <taxon>Diatrypaceae</taxon>
        <taxon>Eutypa</taxon>
    </lineage>
</organism>
<keyword evidence="1" id="KW-0472">Membrane</keyword>